<evidence type="ECO:0000313" key="2">
    <source>
        <dbReference type="EMBL" id="NII42285.1"/>
    </source>
</evidence>
<protein>
    <submittedName>
        <fullName evidence="2">5-methylcytosine-specific restriction endonuclease McrA</fullName>
    </submittedName>
</protein>
<gene>
    <name evidence="2" type="ORF">E9228_002943</name>
</gene>
<reference evidence="2 3" key="1">
    <citation type="submission" date="2020-03" db="EMBL/GenBank/DDBJ databases">
        <title>Above-ground endophytic microbial communities from plants in different locations in the United States.</title>
        <authorList>
            <person name="Frank C."/>
        </authorList>
    </citation>
    <scope>NUCLEOTIDE SEQUENCE [LARGE SCALE GENOMIC DNA]</scope>
    <source>
        <strain evidence="2 3">WW7</strain>
    </source>
</reference>
<proteinExistence type="predicted"/>
<name>A0ABX0T9X7_9MICO</name>
<dbReference type="Proteomes" id="UP001318300">
    <property type="component" value="Unassembled WGS sequence"/>
</dbReference>
<feature type="compositionally biased region" description="Low complexity" evidence="1">
    <location>
        <begin position="78"/>
        <end position="89"/>
    </location>
</feature>
<dbReference type="RefSeq" id="WP_166781260.1">
    <property type="nucleotide sequence ID" value="NZ_JAAOYO010000004.1"/>
</dbReference>
<keyword evidence="3" id="KW-1185">Reference proteome</keyword>
<evidence type="ECO:0000256" key="1">
    <source>
        <dbReference type="SAM" id="MobiDB-lite"/>
    </source>
</evidence>
<sequence>MPRGGSRRHTEMRAEEKTRWRAVNAPCSLCGQATIDWDAPANTPDALEVDHTLPVKTHPHLEFEPSNRKPSHHRCNRAKGAGAAAPGIGVTSEAW</sequence>
<dbReference type="EMBL" id="JAAOYO010000004">
    <property type="protein sequence ID" value="NII42285.1"/>
    <property type="molecule type" value="Genomic_DNA"/>
</dbReference>
<dbReference type="Gene3D" id="1.10.30.50">
    <property type="match status" value="1"/>
</dbReference>
<keyword evidence="2" id="KW-0255">Endonuclease</keyword>
<organism evidence="2 3">
    <name type="scientific">Curtobacterium salicis</name>
    <dbReference type="NCBI Taxonomy" id="1779862"/>
    <lineage>
        <taxon>Bacteria</taxon>
        <taxon>Bacillati</taxon>
        <taxon>Actinomycetota</taxon>
        <taxon>Actinomycetes</taxon>
        <taxon>Micrococcales</taxon>
        <taxon>Microbacteriaceae</taxon>
        <taxon>Curtobacterium</taxon>
    </lineage>
</organism>
<comment type="caution">
    <text evidence="2">The sequence shown here is derived from an EMBL/GenBank/DDBJ whole genome shotgun (WGS) entry which is preliminary data.</text>
</comment>
<keyword evidence="2" id="KW-0540">Nuclease</keyword>
<accession>A0ABX0T9X7</accession>
<evidence type="ECO:0000313" key="3">
    <source>
        <dbReference type="Proteomes" id="UP001318300"/>
    </source>
</evidence>
<keyword evidence="2" id="KW-0378">Hydrolase</keyword>
<feature type="region of interest" description="Disordered" evidence="1">
    <location>
        <begin position="60"/>
        <end position="95"/>
    </location>
</feature>
<dbReference type="GO" id="GO:0004519">
    <property type="term" value="F:endonuclease activity"/>
    <property type="evidence" value="ECO:0007669"/>
    <property type="project" value="UniProtKB-KW"/>
</dbReference>